<protein>
    <submittedName>
        <fullName evidence="1">Uncharacterized protein</fullName>
    </submittedName>
</protein>
<proteinExistence type="predicted"/>
<gene>
    <name evidence="1" type="ORF">NQ314_020248</name>
</gene>
<evidence type="ECO:0000313" key="2">
    <source>
        <dbReference type="Proteomes" id="UP001162156"/>
    </source>
</evidence>
<dbReference type="PANTHER" id="PTHR35617:SF3">
    <property type="entry name" value="CORE-BINDING (CB) DOMAIN-CONTAINING PROTEIN"/>
    <property type="match status" value="1"/>
</dbReference>
<dbReference type="PANTHER" id="PTHR35617">
    <property type="entry name" value="PHAGE_INTEGRASE DOMAIN-CONTAINING PROTEIN"/>
    <property type="match status" value="1"/>
</dbReference>
<accession>A0AAV8WLB6</accession>
<reference evidence="1" key="1">
    <citation type="journal article" date="2023" name="Insect Mol. Biol.">
        <title>Genome sequencing provides insights into the evolution of gene families encoding plant cell wall-degrading enzymes in longhorned beetles.</title>
        <authorList>
            <person name="Shin N.R."/>
            <person name="Okamura Y."/>
            <person name="Kirsch R."/>
            <person name="Pauchet Y."/>
        </authorList>
    </citation>
    <scope>NUCLEOTIDE SEQUENCE</scope>
    <source>
        <strain evidence="1">RBIC_L_NR</strain>
    </source>
</reference>
<organism evidence="1 2">
    <name type="scientific">Rhamnusium bicolor</name>
    <dbReference type="NCBI Taxonomy" id="1586634"/>
    <lineage>
        <taxon>Eukaryota</taxon>
        <taxon>Metazoa</taxon>
        <taxon>Ecdysozoa</taxon>
        <taxon>Arthropoda</taxon>
        <taxon>Hexapoda</taxon>
        <taxon>Insecta</taxon>
        <taxon>Pterygota</taxon>
        <taxon>Neoptera</taxon>
        <taxon>Endopterygota</taxon>
        <taxon>Coleoptera</taxon>
        <taxon>Polyphaga</taxon>
        <taxon>Cucujiformia</taxon>
        <taxon>Chrysomeloidea</taxon>
        <taxon>Cerambycidae</taxon>
        <taxon>Lepturinae</taxon>
        <taxon>Rhagiini</taxon>
        <taxon>Rhamnusium</taxon>
    </lineage>
</organism>
<dbReference type="AlphaFoldDB" id="A0AAV8WLB6"/>
<name>A0AAV8WLB6_9CUCU</name>
<dbReference type="Proteomes" id="UP001162156">
    <property type="component" value="Unassembled WGS sequence"/>
</dbReference>
<evidence type="ECO:0000313" key="1">
    <source>
        <dbReference type="EMBL" id="KAJ8927299.1"/>
    </source>
</evidence>
<comment type="caution">
    <text evidence="1">The sequence shown here is derived from an EMBL/GenBank/DDBJ whole genome shotgun (WGS) entry which is preliminary data.</text>
</comment>
<dbReference type="EMBL" id="JANEYF010005694">
    <property type="protein sequence ID" value="KAJ8927299.1"/>
    <property type="molecule type" value="Genomic_DNA"/>
</dbReference>
<sequence length="190" mass="21452">MTVVLPIYKNDRNFIKRFPRGTYKKNPSSPKYSSTWDSYPVLEYLGKQYPLGNLSLQDLILKLVTLLALISGHRMQTITKIMISSIRIGPGRLAIHVTGRIKTSSMRNTQTTIIIPFFSNKPNLCLASFYHLKIQFTQQRRKASVGGLSRSYKKSGIDTSIYSSHNTLHAVTSVAFRGEVNIEEIRKTAG</sequence>
<keyword evidence="2" id="KW-1185">Reference proteome</keyword>